<dbReference type="Pfam" id="PF00107">
    <property type="entry name" value="ADH_zinc_N"/>
    <property type="match status" value="1"/>
</dbReference>
<evidence type="ECO:0000256" key="13">
    <source>
        <dbReference type="ARBA" id="ARBA00022832"/>
    </source>
</evidence>
<dbReference type="Pfam" id="PF08240">
    <property type="entry name" value="ADH_N"/>
    <property type="match status" value="1"/>
</dbReference>
<evidence type="ECO:0000256" key="17">
    <source>
        <dbReference type="ARBA" id="ARBA00023160"/>
    </source>
</evidence>
<dbReference type="NCBIfam" id="NF005076">
    <property type="entry name" value="PRK06501.1"/>
    <property type="match status" value="1"/>
</dbReference>
<dbReference type="InterPro" id="IPR000794">
    <property type="entry name" value="Beta-ketoacyl_synthase"/>
</dbReference>
<dbReference type="GO" id="GO:1901137">
    <property type="term" value="P:carbohydrate derivative biosynthetic process"/>
    <property type="evidence" value="ECO:0007669"/>
    <property type="project" value="UniProtKB-ARBA"/>
</dbReference>
<dbReference type="InterPro" id="IPR014031">
    <property type="entry name" value="Ketoacyl_synth_C"/>
</dbReference>
<dbReference type="InterPro" id="IPR013154">
    <property type="entry name" value="ADH-like_N"/>
</dbReference>
<dbReference type="Gene3D" id="3.40.190.10">
    <property type="entry name" value="Periplasmic binding protein-like II"/>
    <property type="match status" value="1"/>
</dbReference>
<dbReference type="Pfam" id="PF00109">
    <property type="entry name" value="ketoacyl-synt"/>
    <property type="match status" value="3"/>
</dbReference>
<dbReference type="NCBIfam" id="NF005120">
    <property type="entry name" value="PRK06553.1"/>
    <property type="match status" value="1"/>
</dbReference>
<dbReference type="SUPFAM" id="SSF53613">
    <property type="entry name" value="Ribokinase-like"/>
    <property type="match status" value="1"/>
</dbReference>
<dbReference type="PROSITE" id="PS00606">
    <property type="entry name" value="KS3_1"/>
    <property type="match status" value="1"/>
</dbReference>
<dbReference type="Gene3D" id="1.10.1200.10">
    <property type="entry name" value="ACP-like"/>
    <property type="match status" value="1"/>
</dbReference>
<comment type="cofactor">
    <cofactor evidence="2">
        <name>Zn(2+)</name>
        <dbReference type="ChEBI" id="CHEBI:29105"/>
    </cofactor>
</comment>
<evidence type="ECO:0000313" key="26">
    <source>
        <dbReference type="Proteomes" id="UP001178507"/>
    </source>
</evidence>
<dbReference type="InterPro" id="IPR000914">
    <property type="entry name" value="SBP_5_dom"/>
</dbReference>
<dbReference type="SUPFAM" id="SSF51735">
    <property type="entry name" value="NAD(P)-binding Rossmann-fold domains"/>
    <property type="match status" value="1"/>
</dbReference>
<dbReference type="InterPro" id="IPR011032">
    <property type="entry name" value="GroES-like_sf"/>
</dbReference>
<dbReference type="NCBIfam" id="TIGR01910">
    <property type="entry name" value="DapE-ArgE"/>
    <property type="match status" value="1"/>
</dbReference>
<keyword evidence="8" id="KW-1003">Cell membrane</keyword>
<evidence type="ECO:0000259" key="23">
    <source>
        <dbReference type="PROSITE" id="PS51186"/>
    </source>
</evidence>
<dbReference type="InterPro" id="IPR036736">
    <property type="entry name" value="ACP-like_sf"/>
</dbReference>
<dbReference type="InterPro" id="IPR016039">
    <property type="entry name" value="Thiolase-like"/>
</dbReference>
<keyword evidence="15" id="KW-0443">Lipid metabolism</keyword>
<feature type="compositionally biased region" description="Basic and acidic residues" evidence="21">
    <location>
        <begin position="301"/>
        <end position="319"/>
    </location>
</feature>
<dbReference type="SUPFAM" id="SSF50129">
    <property type="entry name" value="GroES-like"/>
    <property type="match status" value="1"/>
</dbReference>
<dbReference type="GO" id="GO:0016491">
    <property type="term" value="F:oxidoreductase activity"/>
    <property type="evidence" value="ECO:0007669"/>
    <property type="project" value="InterPro"/>
</dbReference>
<dbReference type="GO" id="GO:0005886">
    <property type="term" value="C:plasma membrane"/>
    <property type="evidence" value="ECO:0007669"/>
    <property type="project" value="UniProtKB-SubCell"/>
</dbReference>
<evidence type="ECO:0000259" key="24">
    <source>
        <dbReference type="PROSITE" id="PS52004"/>
    </source>
</evidence>
<dbReference type="PANTHER" id="PTHR11712:SF336">
    <property type="entry name" value="3-OXOACYL-[ACYL-CARRIER-PROTEIN] SYNTHASE, MITOCHONDRIAL"/>
    <property type="match status" value="1"/>
</dbReference>
<gene>
    <name evidence="25" type="ORF">EVOR1521_LOCUS16440</name>
</gene>
<dbReference type="InterPro" id="IPR002933">
    <property type="entry name" value="Peptidase_M20"/>
</dbReference>
<proteinExistence type="inferred from homology"/>
<dbReference type="Pfam" id="PF00294">
    <property type="entry name" value="PfkB"/>
    <property type="match status" value="1"/>
</dbReference>
<feature type="domain" description="Ketosynthase family 3 (KS3)" evidence="24">
    <location>
        <begin position="780"/>
        <end position="1229"/>
    </location>
</feature>
<accession>A0AA36INQ3</accession>
<comment type="similarity">
    <text evidence="4">Belongs to the peptidase M20A family.</text>
</comment>
<name>A0AA36INQ3_9DINO</name>
<dbReference type="InterPro" id="IPR009081">
    <property type="entry name" value="PP-bd_ACP"/>
</dbReference>
<dbReference type="InterPro" id="IPR014030">
    <property type="entry name" value="Ketoacyl_synth_N"/>
</dbReference>
<dbReference type="CDD" id="cd04301">
    <property type="entry name" value="NAT_SF"/>
    <property type="match status" value="1"/>
</dbReference>
<dbReference type="SUPFAM" id="SSF53850">
    <property type="entry name" value="Periplasmic binding protein-like II"/>
    <property type="match status" value="1"/>
</dbReference>
<dbReference type="InterPro" id="IPR018201">
    <property type="entry name" value="Ketoacyl_synth_AS"/>
</dbReference>
<dbReference type="InterPro" id="IPR011611">
    <property type="entry name" value="PfkB_dom"/>
</dbReference>
<dbReference type="Gene3D" id="3.30.70.360">
    <property type="match status" value="1"/>
</dbReference>
<keyword evidence="11" id="KW-0597">Phosphoprotein</keyword>
<keyword evidence="7 20" id="KW-0596">Phosphopantetheine</keyword>
<evidence type="ECO:0000256" key="9">
    <source>
        <dbReference type="ARBA" id="ARBA00022516"/>
    </source>
</evidence>
<dbReference type="InterPro" id="IPR013149">
    <property type="entry name" value="ADH-like_C"/>
</dbReference>
<keyword evidence="17 20" id="KW-0275">Fatty acid biosynthesis</keyword>
<dbReference type="InterPro" id="IPR029056">
    <property type="entry name" value="Ribokinase-like"/>
</dbReference>
<feature type="compositionally biased region" description="Basic residues" evidence="21">
    <location>
        <begin position="1924"/>
        <end position="1939"/>
    </location>
</feature>
<comment type="subcellular location">
    <subcellularLocation>
        <location evidence="3">Cell inner membrane</location>
    </subcellularLocation>
</comment>
<evidence type="ECO:0000256" key="8">
    <source>
        <dbReference type="ARBA" id="ARBA00022475"/>
    </source>
</evidence>
<evidence type="ECO:0000313" key="25">
    <source>
        <dbReference type="EMBL" id="CAJ1391176.1"/>
    </source>
</evidence>
<evidence type="ECO:0000256" key="4">
    <source>
        <dbReference type="ARBA" id="ARBA00006247"/>
    </source>
</evidence>
<comment type="similarity">
    <text evidence="6">Belongs to the acyl carrier protein (ACP) family.</text>
</comment>
<keyword evidence="9 20" id="KW-0444">Lipid biosynthesis</keyword>
<dbReference type="SUPFAM" id="SSF55729">
    <property type="entry name" value="Acyl-CoA N-acyltransferases (Nat)"/>
    <property type="match status" value="1"/>
</dbReference>
<dbReference type="PROSITE" id="PS52004">
    <property type="entry name" value="KS3_2"/>
    <property type="match status" value="1"/>
</dbReference>
<keyword evidence="13" id="KW-0276">Fatty acid metabolism</keyword>
<dbReference type="InterPro" id="IPR020843">
    <property type="entry name" value="ER"/>
</dbReference>
<dbReference type="Proteomes" id="UP001178507">
    <property type="component" value="Unassembled WGS sequence"/>
</dbReference>
<dbReference type="PROSITE" id="PS00012">
    <property type="entry name" value="PHOSPHOPANTETHEINE"/>
    <property type="match status" value="1"/>
</dbReference>
<dbReference type="InterPro" id="IPR010182">
    <property type="entry name" value="ArgE/DapE"/>
</dbReference>
<dbReference type="GO" id="GO:0006633">
    <property type="term" value="P:fatty acid biosynthetic process"/>
    <property type="evidence" value="ECO:0007669"/>
    <property type="project" value="UniProtKB-KW"/>
</dbReference>
<keyword evidence="14" id="KW-0862">Zinc</keyword>
<dbReference type="Gene3D" id="3.40.1190.20">
    <property type="match status" value="1"/>
</dbReference>
<dbReference type="EMBL" id="CAUJNA010002223">
    <property type="protein sequence ID" value="CAJ1391176.1"/>
    <property type="molecule type" value="Genomic_DNA"/>
</dbReference>
<evidence type="ECO:0000259" key="22">
    <source>
        <dbReference type="PROSITE" id="PS50075"/>
    </source>
</evidence>
<dbReference type="SUPFAM" id="SSF53901">
    <property type="entry name" value="Thiolase-like"/>
    <property type="match status" value="4"/>
</dbReference>
<keyword evidence="18" id="KW-0170">Cobalt</keyword>
<dbReference type="CDD" id="cd07984">
    <property type="entry name" value="LPLAT_LABLAT-like"/>
    <property type="match status" value="1"/>
</dbReference>
<evidence type="ECO:0000256" key="2">
    <source>
        <dbReference type="ARBA" id="ARBA00001947"/>
    </source>
</evidence>
<organism evidence="25 26">
    <name type="scientific">Effrenium voratum</name>
    <dbReference type="NCBI Taxonomy" id="2562239"/>
    <lineage>
        <taxon>Eukaryota</taxon>
        <taxon>Sar</taxon>
        <taxon>Alveolata</taxon>
        <taxon>Dinophyceae</taxon>
        <taxon>Suessiales</taxon>
        <taxon>Symbiodiniaceae</taxon>
        <taxon>Effrenium</taxon>
    </lineage>
</organism>
<sequence>MRVVSIGECMIELSGRSGTSWQQGFAGDTLNTLWYLRALLPAGAAADYVTAFGDDPFSAEQIAFLKANGIGIATSPTITGKAPGLYAIALDDQGERSFTYWRSEAAARHLADNALALEQGLAGADLVYFSGITLAILDTDSQQRLTDALEVARDAGAMIAFDPNYRPRLWPDEQQAQTAIEAGYRTSTIVLPTFDDEAMLFGDASPEATAGRIAAHGPETIIVKCGAAAALVHHDGTPETVAPEAGIVPVDTTGAGDSFNGGWLAAHLAGRGPADATRFAHRVAGRVIGHHGALLPMGDLDDLRPGERPARRNAQEQRTPKVATTFDKVADIIAETSEIDRETITPESHTIDDLGIDSLDFLDIVFAIDKEFGIKIPLEQWTQDVNDGKVPTEEYFVISNLCGKIDGLVAAKANWQALTDGSAPVVDADRFAPYPVHPAPEIDWSEQIPKRGDQRQMEAWQRLGTYAAGLALDDAGIKGDEALTGTMDMIVAAAGGERDVAVDAMILAEAAAGRNDIGVLINEKLTTELRPTLFLAQLSNLLAGNISIVHKVTGSSRTFMGEEGAAMSAVQTAVARIRAGQSTHALVGAAFNAEHPDMLLGYEMNRHLARGPWKPVAERASGEGGGLVAGSGGVFLVIEEARHAAARGAAVHAAIGPVAVDAGEAEATPSRLERLANETGLDDADMIVSANSGALARNAAEAALAAARWPERPVRAIANKTGHLREAQFPLAIAVAALSIAKGRPVAPLEAAEASAGGPPGTIGVVALGKMSAVTDKAGRPLIAITGAGIVSPLGRGKTDNWAALTAGRSGIHRIARFPTDHLRTTIAGTVDFMTAPEDGSTALTYALAEAAALEALEEAGFSSDFGGPLFVAAPPVELEWHQRLSLDAEGAALGEGDAGYDRILAAARATPHPQHSGNVYFGSTALRLKEKTGARGLPVTLSTACASGATAIQLGAEAIRRGEAERALSVGTDGSVTAEALIRFSLLSALSTQNDVPEQASKPFSKDRDGFVMAEGAGAFVMETLESARARGATVLGILEGCGEKADDFHRTRSKPDGSPAIAAVNAALGDAGVAPSDIGYINAHGTSTPENDKMECLSLTEVFGEGLGGVPISSNKSMIGHTLTAAGAIEAVFSLMTIRTGTLPPTINHANPDPALALDCVPNEKRDAAVTRSCMRALQLVEDRKVERVTIGPPPPPGQGEVRLRVQAVALNHIDVWGWRGMAFAKRKLPLTIGAEASAVVDAVGAGVSNLLPGQLVSIFGARTCGLCRACRQGRDNLCEHVGGVHGFHLDGFAAEIVTMPARNCVPAPPGVDAVGAALAPITFGTVEHMLFDNAKLEPGETILVHAGGSGIGSAAIQLAKSHGCTVITTVGSDAKIEPAKALGADHVINYREDRFEGAVRKLTKKRGVDVVFEHVGADTWAGSMLSLKRGGRLVTCGSTSGVSAPTNLMMLFQQQLRLIGSFGSTMANMADAMEKMARGLAAPVIDTEVGFDGIDAALARMETRDVFGKIVRLLKLTQRAKRARYWLEAHLTFAILAVLKLLPADAAINALAALLSRVGPLLPRQRVVLDNLDKAMPELSGDERRAIARRMWGNMGRQVAEYVVLDKLFDFDPDADQDGRIEVRGKDIFIRLHEAGKPVIFFTGHTGNFELLPICAATFDLEVTALFRPPNNPYVAKRVLAARKTTMGQLVPSKTGAAAGLARALSDGRSVGVLVDQKFHRGRLGTFFGQPVRTNPLLPKLVRQFDCPVHPARCVRLPGNRFRLELEEAIELPRDGNGKIDLDASTQVLNDVVERWVREYPDQWMWMHRRWDPKTLADPRRTAKPRHRAGAMDRVGPAEEDRIRHVRPVNGRTPFAVHALRPERADRRHLARTGGGNRPSVEYAAILAHRHGLTGNVDIGNQSCGNRIARRRKRDGDRQRKDQKKLFHRPRPRMNAKLKEPASAYCQRRQASKSARHPSAVSLNGGLCAGAQTAPPRTGAKPRKSLAKQPGARTMPAMSEHLRKAVEDRRDEVVALTQALVRFPTVNPPGDAYGPCAEFMAKRLHRSGYETRLIVAEGEPGHTDRFPRVNVIARREGRAPGKTVHFNSHIDVVEAGHGWSVDPFEGVIRDGKVFGRGTCDMKGGLATSIIAADAFIETFPDYSGAIEISGTVDEESGGYAGVGHLAKQGLFSRPRVDHVIIPEPLNKDRICLGHRGVWWAEIETHGRIAHGSMPFLGDCAVRHMGAVLAAFEHDLFPALAARRTDMRVVPDGARASTLNINAIHGGQTDDYTGLPSPNVPDRCAMTIDRRFLLEESLDDVKAEVVAILDRLTRERPGFAYAIRDVMEVLPTMTERDAPVVTAVAAAIEAEFGRAPDYVISPGTYDQKHIARIGHLHDCIAYGPGILDLAHQPDEWIGIDDMVQSAHVHSAMIARFALAATAAFAMTVSAHAERTDLTIGVVLEPPHLDPTAGAAAAIDEVVYANVFEGLTRIGRDGAVQPGLAENWIISDDGLTYTFELREGVTFHDGTALDAGDVVFSLDRARGEDSVNAQKGLFDAIESVAQMDELTVEVTLSRPAGDFLYNMGWGDAVIVAPESAETNKENPVGTGPFTFVEWQKGAAVTLQRNDAYWGDAPALTEVTFRFIPDPAAATAALLAGDVQAYPNLPAPESIPVFEADPRFTVAIGSTEGETILSTNNAKPPFDDVRVRQAIAHAIDRQAIIDGAMFGLGTPIGSHFAPHHPAYVELSETYPYDPDRARELLAEAGHGDGITGTLKLPPPSYARRGGEIIAAQLREVGIDLEIEPVEWAQWLEQVFTNKDYDLTIVSHTEPNDIGIYARDDYYFQYENPDFNAVIEELSVTAGEDARYELFRQAQQILAEDAVNGFLFQLAKNGIWDAKLEGMWENSPVQANDVTGVRRGSSAEIKVRNLETADRRRWEDLWADYNAFYGRKGETSLEPAIVDATWTRLLDDTEPVHGLLALKDNIPVGLAHVVLHPNLIQRELTCYMQDLYTCTEARGTGVARRLIEAVCDHCRAEGVADVYWHTHESNEVARRLYDRVARNTGFLVYRIKPLSSEDGA</sequence>
<keyword evidence="19" id="KW-0012">Acyltransferase</keyword>
<dbReference type="PROSITE" id="PS51186">
    <property type="entry name" value="GNAT"/>
    <property type="match status" value="1"/>
</dbReference>
<feature type="region of interest" description="Disordered" evidence="21">
    <location>
        <begin position="1820"/>
        <end position="1840"/>
    </location>
</feature>
<dbReference type="InterPro" id="IPR000182">
    <property type="entry name" value="GNAT_dom"/>
</dbReference>
<comment type="function">
    <text evidence="20">Carrier of the growing fatty acid chain in fatty acid biosynthesis.</text>
</comment>
<dbReference type="PROSITE" id="PS50075">
    <property type="entry name" value="CARRIER"/>
    <property type="match status" value="1"/>
</dbReference>
<dbReference type="Gene3D" id="3.10.105.10">
    <property type="entry name" value="Dipeptide-binding Protein, Domain 3"/>
    <property type="match status" value="1"/>
</dbReference>
<dbReference type="SMART" id="SM00829">
    <property type="entry name" value="PKS_ER"/>
    <property type="match status" value="1"/>
</dbReference>
<evidence type="ECO:0000256" key="21">
    <source>
        <dbReference type="SAM" id="MobiDB-lite"/>
    </source>
</evidence>
<keyword evidence="16" id="KW-0472">Membrane</keyword>
<dbReference type="HAMAP" id="MF_01217">
    <property type="entry name" value="Acyl_carrier"/>
    <property type="match status" value="1"/>
</dbReference>
<dbReference type="SUPFAM" id="SSF47336">
    <property type="entry name" value="ACP-like"/>
    <property type="match status" value="1"/>
</dbReference>
<dbReference type="GO" id="GO:0016787">
    <property type="term" value="F:hydrolase activity"/>
    <property type="evidence" value="ECO:0007669"/>
    <property type="project" value="InterPro"/>
</dbReference>
<feature type="domain" description="Carrier" evidence="22">
    <location>
        <begin position="323"/>
        <end position="409"/>
    </location>
</feature>
<dbReference type="NCBIfam" id="NF005079">
    <property type="entry name" value="PRK06508.1"/>
    <property type="match status" value="1"/>
</dbReference>
<evidence type="ECO:0000256" key="6">
    <source>
        <dbReference type="ARBA" id="ARBA00010930"/>
    </source>
</evidence>
<dbReference type="InterPro" id="IPR011650">
    <property type="entry name" value="Peptidase_M20_dimer"/>
</dbReference>
<evidence type="ECO:0000256" key="11">
    <source>
        <dbReference type="ARBA" id="ARBA00022553"/>
    </source>
</evidence>
<feature type="region of interest" description="Disordered" evidence="21">
    <location>
        <begin position="298"/>
        <end position="320"/>
    </location>
</feature>
<keyword evidence="12" id="KW-0808">Transferase</keyword>
<comment type="caution">
    <text evidence="25">The sequence shown here is derived from an EMBL/GenBank/DDBJ whole genome shotgun (WGS) entry which is preliminary data.</text>
</comment>
<dbReference type="Pfam" id="PF03279">
    <property type="entry name" value="Lip_A_acyltrans"/>
    <property type="match status" value="1"/>
</dbReference>
<evidence type="ECO:0000256" key="3">
    <source>
        <dbReference type="ARBA" id="ARBA00004533"/>
    </source>
</evidence>
<dbReference type="InterPro" id="IPR004960">
    <property type="entry name" value="LipA_acyltrans"/>
</dbReference>
<feature type="region of interest" description="Disordered" evidence="21">
    <location>
        <begin position="1901"/>
        <end position="2002"/>
    </location>
</feature>
<dbReference type="Gene3D" id="3.90.76.10">
    <property type="entry name" value="Dipeptide-binding Protein, Domain 1"/>
    <property type="match status" value="1"/>
</dbReference>
<dbReference type="Gene3D" id="3.40.630.10">
    <property type="entry name" value="Zn peptidases"/>
    <property type="match status" value="2"/>
</dbReference>
<reference evidence="25" key="1">
    <citation type="submission" date="2023-08" db="EMBL/GenBank/DDBJ databases">
        <authorList>
            <person name="Chen Y."/>
            <person name="Shah S."/>
            <person name="Dougan E. K."/>
            <person name="Thang M."/>
            <person name="Chan C."/>
        </authorList>
    </citation>
    <scope>NUCLEOTIDE SEQUENCE</scope>
</reference>
<protein>
    <recommendedName>
        <fullName evidence="20">Acyl carrier protein</fullName>
    </recommendedName>
</protein>
<dbReference type="SMART" id="SM00825">
    <property type="entry name" value="PKS_KS"/>
    <property type="match status" value="1"/>
</dbReference>
<dbReference type="InterPro" id="IPR036264">
    <property type="entry name" value="Bact_exopeptidase_dim_dom"/>
</dbReference>
<evidence type="ECO:0000256" key="16">
    <source>
        <dbReference type="ARBA" id="ARBA00023136"/>
    </source>
</evidence>
<evidence type="ECO:0000256" key="10">
    <source>
        <dbReference type="ARBA" id="ARBA00022519"/>
    </source>
</evidence>
<dbReference type="NCBIfam" id="NF009558">
    <property type="entry name" value="PRK13013.1"/>
    <property type="match status" value="1"/>
</dbReference>
<dbReference type="Gene3D" id="3.40.47.10">
    <property type="match status" value="2"/>
</dbReference>
<dbReference type="InterPro" id="IPR020841">
    <property type="entry name" value="PKS_Beta-ketoAc_synthase_dom"/>
</dbReference>
<dbReference type="CDD" id="cd01166">
    <property type="entry name" value="KdgK"/>
    <property type="match status" value="1"/>
</dbReference>
<evidence type="ECO:0000256" key="1">
    <source>
        <dbReference type="ARBA" id="ARBA00001941"/>
    </source>
</evidence>
<evidence type="ECO:0000256" key="7">
    <source>
        <dbReference type="ARBA" id="ARBA00022450"/>
    </source>
</evidence>
<dbReference type="InterPro" id="IPR003231">
    <property type="entry name" value="ACP"/>
</dbReference>
<evidence type="ECO:0000256" key="12">
    <source>
        <dbReference type="ARBA" id="ARBA00022679"/>
    </source>
</evidence>
<dbReference type="NCBIfam" id="NF005084">
    <property type="entry name" value="PRK06519.1"/>
    <property type="match status" value="1"/>
</dbReference>
<evidence type="ECO:0000256" key="19">
    <source>
        <dbReference type="ARBA" id="ARBA00023315"/>
    </source>
</evidence>
<dbReference type="Pfam" id="PF00583">
    <property type="entry name" value="Acetyltransf_1"/>
    <property type="match status" value="1"/>
</dbReference>
<evidence type="ECO:0000256" key="15">
    <source>
        <dbReference type="ARBA" id="ARBA00023098"/>
    </source>
</evidence>
<dbReference type="InterPro" id="IPR016181">
    <property type="entry name" value="Acyl_CoA_acyltransferase"/>
</dbReference>
<dbReference type="Pfam" id="PF02801">
    <property type="entry name" value="Ketoacyl-synt_C"/>
    <property type="match status" value="1"/>
</dbReference>
<dbReference type="Pfam" id="PF00550">
    <property type="entry name" value="PP-binding"/>
    <property type="match status" value="1"/>
</dbReference>
<evidence type="ECO:0000256" key="5">
    <source>
        <dbReference type="ARBA" id="ARBA00008467"/>
    </source>
</evidence>
<keyword evidence="10" id="KW-0997">Cell inner membrane</keyword>
<dbReference type="CDD" id="cd08494">
    <property type="entry name" value="PBP2_NikA_DppA_OppA_like_6"/>
    <property type="match status" value="1"/>
</dbReference>
<evidence type="ECO:0000256" key="20">
    <source>
        <dbReference type="RuleBase" id="RU000722"/>
    </source>
</evidence>
<comment type="similarity">
    <text evidence="5">Belongs to the thiolase-like superfamily. Beta-ketoacyl-ACP synthases family.</text>
</comment>
<evidence type="ECO:0000256" key="14">
    <source>
        <dbReference type="ARBA" id="ARBA00022833"/>
    </source>
</evidence>
<dbReference type="InterPro" id="IPR036291">
    <property type="entry name" value="NAD(P)-bd_dom_sf"/>
</dbReference>
<dbReference type="Pfam" id="PF00496">
    <property type="entry name" value="SBP_bac_5"/>
    <property type="match status" value="1"/>
</dbReference>
<dbReference type="GO" id="GO:0004315">
    <property type="term" value="F:3-oxoacyl-[acyl-carrier-protein] synthase activity"/>
    <property type="evidence" value="ECO:0007669"/>
    <property type="project" value="InterPro"/>
</dbReference>
<dbReference type="CDD" id="cd08266">
    <property type="entry name" value="Zn_ADH_like1"/>
    <property type="match status" value="1"/>
</dbReference>
<dbReference type="SUPFAM" id="SSF53187">
    <property type="entry name" value="Zn-dependent exopeptidases"/>
    <property type="match status" value="1"/>
</dbReference>
<dbReference type="InterPro" id="IPR006162">
    <property type="entry name" value="Ppantetheine_attach_site"/>
</dbReference>
<dbReference type="Gene3D" id="3.40.630.30">
    <property type="match status" value="1"/>
</dbReference>
<evidence type="ECO:0000256" key="18">
    <source>
        <dbReference type="ARBA" id="ARBA00023285"/>
    </source>
</evidence>
<dbReference type="CDD" id="cd00834">
    <property type="entry name" value="KAS_I_II"/>
    <property type="match status" value="1"/>
</dbReference>
<comment type="cofactor">
    <cofactor evidence="1">
        <name>Co(2+)</name>
        <dbReference type="ChEBI" id="CHEBI:48828"/>
    </cofactor>
</comment>
<keyword evidence="26" id="KW-1185">Reference proteome</keyword>
<dbReference type="Gene3D" id="3.90.180.10">
    <property type="entry name" value="Medium-chain alcohol dehydrogenases, catalytic domain"/>
    <property type="match status" value="1"/>
</dbReference>
<dbReference type="PANTHER" id="PTHR11712">
    <property type="entry name" value="POLYKETIDE SYNTHASE-RELATED"/>
    <property type="match status" value="1"/>
</dbReference>
<dbReference type="Pfam" id="PF01546">
    <property type="entry name" value="Peptidase_M20"/>
    <property type="match status" value="1"/>
</dbReference>
<feature type="domain" description="N-acetyltransferase" evidence="23">
    <location>
        <begin position="2908"/>
        <end position="3063"/>
    </location>
</feature>
<dbReference type="Pfam" id="PF07687">
    <property type="entry name" value="M20_dimer"/>
    <property type="match status" value="1"/>
</dbReference>
<dbReference type="SUPFAM" id="SSF55031">
    <property type="entry name" value="Bacterial exopeptidase dimerisation domain"/>
    <property type="match status" value="1"/>
</dbReference>